<feature type="transmembrane region" description="Helical" evidence="1">
    <location>
        <begin position="94"/>
        <end position="113"/>
    </location>
</feature>
<protein>
    <submittedName>
        <fullName evidence="2">Uncharacterized protein</fullName>
    </submittedName>
</protein>
<reference evidence="2" key="1">
    <citation type="submission" date="2019-06" db="EMBL/GenBank/DDBJ databases">
        <authorList>
            <person name="Murdoch R.W."/>
            <person name="Fathepure B."/>
        </authorList>
    </citation>
    <scope>NUCLEOTIDE SEQUENCE</scope>
</reference>
<sequence length="114" mass="11225">MTAAIWLGVVTAAALAGASMLVRHLHRRYVAPAAGLVHGAVAVSAVVGLVVALWGGGQALAANAGAFALCLAAVGGGFVGVFRLEGAAPPMVMVWLHAVMALIGIALAGYGLLI</sequence>
<organism evidence="2">
    <name type="scientific">uncultured organism</name>
    <dbReference type="NCBI Taxonomy" id="155900"/>
    <lineage>
        <taxon>unclassified sequences</taxon>
        <taxon>environmental samples</taxon>
    </lineage>
</organism>
<evidence type="ECO:0000313" key="2">
    <source>
        <dbReference type="EMBL" id="QEA05128.1"/>
    </source>
</evidence>
<dbReference type="EMBL" id="MN079095">
    <property type="protein sequence ID" value="QEA05128.1"/>
    <property type="molecule type" value="Genomic_DNA"/>
</dbReference>
<name>A0A5B8RB08_9ZZZZ</name>
<keyword evidence="1" id="KW-1133">Transmembrane helix</keyword>
<feature type="transmembrane region" description="Helical" evidence="1">
    <location>
        <begin position="29"/>
        <end position="54"/>
    </location>
</feature>
<keyword evidence="1" id="KW-0472">Membrane</keyword>
<gene>
    <name evidence="2" type="ORF">KBTEX_01447</name>
</gene>
<feature type="transmembrane region" description="Helical" evidence="1">
    <location>
        <begin position="6"/>
        <end position="22"/>
    </location>
</feature>
<keyword evidence="1" id="KW-0812">Transmembrane</keyword>
<dbReference type="AlphaFoldDB" id="A0A5B8RB08"/>
<feature type="transmembrane region" description="Helical" evidence="1">
    <location>
        <begin position="60"/>
        <end position="82"/>
    </location>
</feature>
<evidence type="ECO:0000256" key="1">
    <source>
        <dbReference type="SAM" id="Phobius"/>
    </source>
</evidence>
<accession>A0A5B8RB08</accession>
<proteinExistence type="predicted"/>